<dbReference type="RefSeq" id="WP_130473184.1">
    <property type="nucleotide sequence ID" value="NZ_SFCC01000001.1"/>
</dbReference>
<keyword evidence="10" id="KW-1185">Reference proteome</keyword>
<dbReference type="Proteomes" id="UP000292003">
    <property type="component" value="Unassembled WGS sequence"/>
</dbReference>
<keyword evidence="5 7" id="KW-0472">Membrane</keyword>
<organism evidence="9 10">
    <name type="scientific">Amycolatopsis suaedae</name>
    <dbReference type="NCBI Taxonomy" id="2510978"/>
    <lineage>
        <taxon>Bacteria</taxon>
        <taxon>Bacillati</taxon>
        <taxon>Actinomycetota</taxon>
        <taxon>Actinomycetes</taxon>
        <taxon>Pseudonocardiales</taxon>
        <taxon>Pseudonocardiaceae</taxon>
        <taxon>Amycolatopsis</taxon>
    </lineage>
</organism>
<keyword evidence="2 7" id="KW-0812">Transmembrane</keyword>
<evidence type="ECO:0000313" key="10">
    <source>
        <dbReference type="Proteomes" id="UP000292003"/>
    </source>
</evidence>
<dbReference type="InterPro" id="IPR041916">
    <property type="entry name" value="Anti_sigma_zinc_sf"/>
</dbReference>
<keyword evidence="6" id="KW-0804">Transcription</keyword>
<protein>
    <submittedName>
        <fullName evidence="9">Zf-HC2 domain-containing protein</fullName>
    </submittedName>
</protein>
<dbReference type="Gene3D" id="1.10.10.1320">
    <property type="entry name" value="Anti-sigma factor, zinc-finger domain"/>
    <property type="match status" value="1"/>
</dbReference>
<proteinExistence type="predicted"/>
<accession>A0A4Q7JEL7</accession>
<evidence type="ECO:0000256" key="3">
    <source>
        <dbReference type="ARBA" id="ARBA00022989"/>
    </source>
</evidence>
<dbReference type="EMBL" id="SFCC01000001">
    <property type="protein sequence ID" value="RZQ65612.1"/>
    <property type="molecule type" value="Genomic_DNA"/>
</dbReference>
<evidence type="ECO:0000256" key="5">
    <source>
        <dbReference type="ARBA" id="ARBA00023136"/>
    </source>
</evidence>
<reference evidence="9 10" key="1">
    <citation type="submission" date="2019-02" db="EMBL/GenBank/DDBJ databases">
        <title>Draft genome sequence of Amycolatopsis sp. 8-3EHSu isolated from roots of Suaeda maritima.</title>
        <authorList>
            <person name="Duangmal K."/>
            <person name="Chantavorakit T."/>
        </authorList>
    </citation>
    <scope>NUCLEOTIDE SEQUENCE [LARGE SCALE GENOMIC DNA]</scope>
    <source>
        <strain evidence="9 10">8-3EHSu</strain>
    </source>
</reference>
<comment type="caution">
    <text evidence="9">The sequence shown here is derived from an EMBL/GenBank/DDBJ whole genome shotgun (WGS) entry which is preliminary data.</text>
</comment>
<evidence type="ECO:0000256" key="6">
    <source>
        <dbReference type="ARBA" id="ARBA00023163"/>
    </source>
</evidence>
<keyword evidence="3 7" id="KW-1133">Transmembrane helix</keyword>
<dbReference type="GO" id="GO:0016989">
    <property type="term" value="F:sigma factor antagonist activity"/>
    <property type="evidence" value="ECO:0007669"/>
    <property type="project" value="TreeGrafter"/>
</dbReference>
<dbReference type="PANTHER" id="PTHR37461:SF1">
    <property type="entry name" value="ANTI-SIGMA-K FACTOR RSKA"/>
    <property type="match status" value="1"/>
</dbReference>
<dbReference type="Pfam" id="PF13490">
    <property type="entry name" value="zf-HC2"/>
    <property type="match status" value="1"/>
</dbReference>
<dbReference type="GO" id="GO:0006417">
    <property type="term" value="P:regulation of translation"/>
    <property type="evidence" value="ECO:0007669"/>
    <property type="project" value="TreeGrafter"/>
</dbReference>
<evidence type="ECO:0000256" key="1">
    <source>
        <dbReference type="ARBA" id="ARBA00004167"/>
    </source>
</evidence>
<keyword evidence="4" id="KW-0805">Transcription regulation</keyword>
<dbReference type="PANTHER" id="PTHR37461">
    <property type="entry name" value="ANTI-SIGMA-K FACTOR RSKA"/>
    <property type="match status" value="1"/>
</dbReference>
<gene>
    <name evidence="9" type="ORF">EWH70_00490</name>
</gene>
<evidence type="ECO:0000313" key="9">
    <source>
        <dbReference type="EMBL" id="RZQ65612.1"/>
    </source>
</evidence>
<dbReference type="OrthoDB" id="5185837at2"/>
<dbReference type="InterPro" id="IPR027383">
    <property type="entry name" value="Znf_put"/>
</dbReference>
<comment type="subcellular location">
    <subcellularLocation>
        <location evidence="1">Membrane</location>
        <topology evidence="1">Single-pass membrane protein</topology>
    </subcellularLocation>
</comment>
<dbReference type="InterPro" id="IPR051474">
    <property type="entry name" value="Anti-sigma-K/W_factor"/>
</dbReference>
<name>A0A4Q7JEL7_9PSEU</name>
<evidence type="ECO:0000256" key="2">
    <source>
        <dbReference type="ARBA" id="ARBA00022692"/>
    </source>
</evidence>
<evidence type="ECO:0000256" key="4">
    <source>
        <dbReference type="ARBA" id="ARBA00023015"/>
    </source>
</evidence>
<sequence>MRDPFATYDAAYVLGSLSPEDRHAYETHMKTCRECSQAVREIAGLPGLLSQVDPAAFAAEPPPQLRPSLMRGVRRYRRRRLWLTVASGVTAAAACAALVVSLVVLPPRDDTVGTAMTPLGEFPVQASVELADRDWGSQIDMACSYRGGRVGDYVLVAVRSDGAVDQLASWHAVPQDTARISVGTPLRRADIDSLEIRSASGRPLMRWQP</sequence>
<feature type="transmembrane region" description="Helical" evidence="7">
    <location>
        <begin position="81"/>
        <end position="105"/>
    </location>
</feature>
<dbReference type="GO" id="GO:0016020">
    <property type="term" value="C:membrane"/>
    <property type="evidence" value="ECO:0007669"/>
    <property type="project" value="UniProtKB-SubCell"/>
</dbReference>
<dbReference type="AlphaFoldDB" id="A0A4Q7JEL7"/>
<evidence type="ECO:0000259" key="8">
    <source>
        <dbReference type="Pfam" id="PF13490"/>
    </source>
</evidence>
<evidence type="ECO:0000256" key="7">
    <source>
        <dbReference type="SAM" id="Phobius"/>
    </source>
</evidence>
<feature type="domain" description="Putative zinc-finger" evidence="8">
    <location>
        <begin position="11"/>
        <end position="35"/>
    </location>
</feature>